<feature type="compositionally biased region" description="Basic and acidic residues" evidence="1">
    <location>
        <begin position="232"/>
        <end position="264"/>
    </location>
</feature>
<organism evidence="3 4">
    <name type="scientific">Lingula anatina</name>
    <name type="common">Brachiopod</name>
    <name type="synonym">Lingula unguis</name>
    <dbReference type="NCBI Taxonomy" id="7574"/>
    <lineage>
        <taxon>Eukaryota</taxon>
        <taxon>Metazoa</taxon>
        <taxon>Spiralia</taxon>
        <taxon>Lophotrochozoa</taxon>
        <taxon>Brachiopoda</taxon>
        <taxon>Linguliformea</taxon>
        <taxon>Lingulata</taxon>
        <taxon>Lingulida</taxon>
        <taxon>Linguloidea</taxon>
        <taxon>Lingulidae</taxon>
        <taxon>Lingula</taxon>
    </lineage>
</organism>
<dbReference type="OrthoDB" id="10250354at2759"/>
<dbReference type="InterPro" id="IPR036869">
    <property type="entry name" value="J_dom_sf"/>
</dbReference>
<evidence type="ECO:0000313" key="3">
    <source>
        <dbReference type="Proteomes" id="UP000085678"/>
    </source>
</evidence>
<dbReference type="KEGG" id="lak:106156018"/>
<evidence type="ECO:0000256" key="1">
    <source>
        <dbReference type="SAM" id="MobiDB-lite"/>
    </source>
</evidence>
<dbReference type="CDD" id="cd06257">
    <property type="entry name" value="DnaJ"/>
    <property type="match status" value="1"/>
</dbReference>
<dbReference type="SUPFAM" id="SSF46565">
    <property type="entry name" value="Chaperone J-domain"/>
    <property type="match status" value="1"/>
</dbReference>
<protein>
    <submittedName>
        <fullName evidence="4">Uncharacterized J domain-containing protein C4H3.01-like</fullName>
    </submittedName>
</protein>
<feature type="compositionally biased region" description="Basic residues" evidence="1">
    <location>
        <begin position="174"/>
        <end position="184"/>
    </location>
</feature>
<dbReference type="GO" id="GO:0044183">
    <property type="term" value="F:protein folding chaperone"/>
    <property type="evidence" value="ECO:0007669"/>
    <property type="project" value="TreeGrafter"/>
</dbReference>
<feature type="compositionally biased region" description="Basic and acidic residues" evidence="1">
    <location>
        <begin position="185"/>
        <end position="200"/>
    </location>
</feature>
<dbReference type="AlphaFoldDB" id="A0A1S3HKI7"/>
<dbReference type="GO" id="GO:0005737">
    <property type="term" value="C:cytoplasm"/>
    <property type="evidence" value="ECO:0007669"/>
    <property type="project" value="TreeGrafter"/>
</dbReference>
<feature type="region of interest" description="Disordered" evidence="1">
    <location>
        <begin position="232"/>
        <end position="293"/>
    </location>
</feature>
<dbReference type="SMART" id="SM00271">
    <property type="entry name" value="DnaJ"/>
    <property type="match status" value="1"/>
</dbReference>
<dbReference type="Gene3D" id="1.10.287.110">
    <property type="entry name" value="DnaJ domain"/>
    <property type="match status" value="1"/>
</dbReference>
<dbReference type="PANTHER" id="PTHR43948:SF14">
    <property type="entry name" value="PROTEIN DNAJ, PUTATIVE-RELATED"/>
    <property type="match status" value="1"/>
</dbReference>
<name>A0A1S3HKI7_LINAN</name>
<dbReference type="STRING" id="7574.A0A1S3HKI7"/>
<dbReference type="GO" id="GO:0005634">
    <property type="term" value="C:nucleus"/>
    <property type="evidence" value="ECO:0007669"/>
    <property type="project" value="TreeGrafter"/>
</dbReference>
<accession>A0A1S3HKI7</accession>
<sequence length="293" mass="35227">MAAVGSERSRCLDILELDDTASLVEIKQAYKKLALQYHPDKNPDDEEATKKFQELSWAYEKLSTANHHHCQHCGGCHSEHEDSFEEEEDFLSSYFMELFFETLEEKVMQRRFMNKKKRQYYQWTKEDEEEEQFYTYLFEKRKAYEEEDVQLTQEEIHRFHSFDEWLQERDPKKRPNTRTRKAIKKSNETTLEKPRMPSKKALLEIERRRQKEAEKIGQVIKASNEQYLLKEQEKETEKVKQKKETQVRDKHDPAKGSCQDEPKRPVQRPSVENTEVKKKESRKKQKEKVNSAI</sequence>
<dbReference type="GO" id="GO:0051082">
    <property type="term" value="F:unfolded protein binding"/>
    <property type="evidence" value="ECO:0007669"/>
    <property type="project" value="TreeGrafter"/>
</dbReference>
<gene>
    <name evidence="4" type="primary">LOC106156018</name>
</gene>
<feature type="region of interest" description="Disordered" evidence="1">
    <location>
        <begin position="167"/>
        <end position="200"/>
    </location>
</feature>
<dbReference type="GeneID" id="106156018"/>
<proteinExistence type="predicted"/>
<dbReference type="RefSeq" id="XP_013386537.1">
    <property type="nucleotide sequence ID" value="XM_013531083.1"/>
</dbReference>
<dbReference type="InterPro" id="IPR001623">
    <property type="entry name" value="DnaJ_domain"/>
</dbReference>
<dbReference type="Proteomes" id="UP000085678">
    <property type="component" value="Unplaced"/>
</dbReference>
<dbReference type="PROSITE" id="PS50076">
    <property type="entry name" value="DNAJ_2"/>
    <property type="match status" value="1"/>
</dbReference>
<dbReference type="Pfam" id="PF00226">
    <property type="entry name" value="DnaJ"/>
    <property type="match status" value="1"/>
</dbReference>
<dbReference type="GO" id="GO:0051087">
    <property type="term" value="F:protein-folding chaperone binding"/>
    <property type="evidence" value="ECO:0007669"/>
    <property type="project" value="TreeGrafter"/>
</dbReference>
<keyword evidence="3" id="KW-1185">Reference proteome</keyword>
<reference evidence="4" key="1">
    <citation type="submission" date="2025-08" db="UniProtKB">
        <authorList>
            <consortium name="RefSeq"/>
        </authorList>
    </citation>
    <scope>IDENTIFICATION</scope>
    <source>
        <tissue evidence="4">Gonads</tissue>
    </source>
</reference>
<evidence type="ECO:0000313" key="4">
    <source>
        <dbReference type="RefSeq" id="XP_013386537.1"/>
    </source>
</evidence>
<feature type="domain" description="J" evidence="2">
    <location>
        <begin position="10"/>
        <end position="85"/>
    </location>
</feature>
<evidence type="ECO:0000259" key="2">
    <source>
        <dbReference type="PROSITE" id="PS50076"/>
    </source>
</evidence>
<dbReference type="PRINTS" id="PR00625">
    <property type="entry name" value="JDOMAIN"/>
</dbReference>
<dbReference type="InParanoid" id="A0A1S3HKI7"/>
<dbReference type="PANTHER" id="PTHR43948">
    <property type="entry name" value="DNAJ HOMOLOG SUBFAMILY B"/>
    <property type="match status" value="1"/>
</dbReference>